<dbReference type="Proteomes" id="UP000257109">
    <property type="component" value="Unassembled WGS sequence"/>
</dbReference>
<sequence>MDVDKNIMLSCHFLHEPIIYLVNGQHLWTITKYLDVLSPPITRMLGKPKKIRNKEPIKGWNQDE</sequence>
<keyword evidence="2" id="KW-1185">Reference proteome</keyword>
<reference evidence="1" key="1">
    <citation type="submission" date="2018-05" db="EMBL/GenBank/DDBJ databases">
        <title>Draft genome of Mucuna pruriens seed.</title>
        <authorList>
            <person name="Nnadi N.E."/>
            <person name="Vos R."/>
            <person name="Hasami M.H."/>
            <person name="Devisetty U.K."/>
            <person name="Aguiy J.C."/>
        </authorList>
    </citation>
    <scope>NUCLEOTIDE SEQUENCE [LARGE SCALE GENOMIC DNA]</scope>
    <source>
        <strain evidence="1">JCA_2017</strain>
    </source>
</reference>
<dbReference type="AlphaFoldDB" id="A0A371IE80"/>
<feature type="non-terminal residue" evidence="1">
    <location>
        <position position="1"/>
    </location>
</feature>
<comment type="caution">
    <text evidence="1">The sequence shown here is derived from an EMBL/GenBank/DDBJ whole genome shotgun (WGS) entry which is preliminary data.</text>
</comment>
<evidence type="ECO:0000313" key="1">
    <source>
        <dbReference type="EMBL" id="RDY13285.1"/>
    </source>
</evidence>
<accession>A0A371IE80</accession>
<gene>
    <name evidence="1" type="ORF">CR513_01838</name>
</gene>
<name>A0A371IE80_MUCPR</name>
<protein>
    <submittedName>
        <fullName evidence="1">Uncharacterized protein</fullName>
    </submittedName>
</protein>
<dbReference type="EMBL" id="QJKJ01000303">
    <property type="protein sequence ID" value="RDY13285.1"/>
    <property type="molecule type" value="Genomic_DNA"/>
</dbReference>
<organism evidence="1 2">
    <name type="scientific">Mucuna pruriens</name>
    <name type="common">Velvet bean</name>
    <name type="synonym">Dolichos pruriens</name>
    <dbReference type="NCBI Taxonomy" id="157652"/>
    <lineage>
        <taxon>Eukaryota</taxon>
        <taxon>Viridiplantae</taxon>
        <taxon>Streptophyta</taxon>
        <taxon>Embryophyta</taxon>
        <taxon>Tracheophyta</taxon>
        <taxon>Spermatophyta</taxon>
        <taxon>Magnoliopsida</taxon>
        <taxon>eudicotyledons</taxon>
        <taxon>Gunneridae</taxon>
        <taxon>Pentapetalae</taxon>
        <taxon>rosids</taxon>
        <taxon>fabids</taxon>
        <taxon>Fabales</taxon>
        <taxon>Fabaceae</taxon>
        <taxon>Papilionoideae</taxon>
        <taxon>50 kb inversion clade</taxon>
        <taxon>NPAAA clade</taxon>
        <taxon>indigoferoid/millettioid clade</taxon>
        <taxon>Phaseoleae</taxon>
        <taxon>Mucuna</taxon>
    </lineage>
</organism>
<proteinExistence type="predicted"/>
<evidence type="ECO:0000313" key="2">
    <source>
        <dbReference type="Proteomes" id="UP000257109"/>
    </source>
</evidence>